<reference evidence="7" key="2">
    <citation type="submission" date="2000-08" db="EMBL/GenBank/DDBJ databases">
        <title>Genomic sequence for Arabidopsis thaliana BAC F5A9 from chromosome I.</title>
        <authorList>
            <person name="Chao Q."/>
            <person name="Brooks S."/>
            <person name="Buehler E."/>
            <person name="Johnson-Hopson C."/>
            <person name="Khan S."/>
            <person name="Kim C."/>
            <person name="Shinn P."/>
            <person name="Altafi H."/>
            <person name="Bei Q."/>
            <person name="Chin C."/>
            <person name="Chiou J."/>
            <person name="Choi E."/>
            <person name="Conn L."/>
            <person name="Conway A."/>
            <person name="Gonzales A."/>
            <person name="Hansen N."/>
            <person name="Howng B."/>
            <person name="Koo T."/>
            <person name="Lam B."/>
            <person name="Lee J."/>
            <person name="Lenz C."/>
            <person name="Li J."/>
            <person name="Liu A."/>
            <person name="Liu K."/>
            <person name="Liu S."/>
            <person name="Mukharsky N."/>
            <person name="Nguyen M."/>
            <person name="Palm C."/>
            <person name="Pham P."/>
            <person name="Sakano H."/>
            <person name="Schwartz J."/>
            <person name="Southwick A."/>
            <person name="Thaveri A."/>
            <person name="Toriumi M."/>
            <person name="Vaysberg M."/>
            <person name="Yu G."/>
            <person name="Federspiel N.A."/>
            <person name="Theologis A."/>
            <person name="Ecker J.R."/>
        </authorList>
    </citation>
    <scope>NUCLEOTIDE SEQUENCE</scope>
</reference>
<keyword evidence="1" id="KW-0479">Metal-binding</keyword>
<organism evidence="7">
    <name type="scientific">Arabidopsis thaliana</name>
    <name type="common">Mouse-ear cress</name>
    <dbReference type="NCBI Taxonomy" id="3702"/>
    <lineage>
        <taxon>Eukaryota</taxon>
        <taxon>Viridiplantae</taxon>
        <taxon>Streptophyta</taxon>
        <taxon>Embryophyta</taxon>
        <taxon>Tracheophyta</taxon>
        <taxon>Spermatophyta</taxon>
        <taxon>Magnoliopsida</taxon>
        <taxon>eudicotyledons</taxon>
        <taxon>Gunneridae</taxon>
        <taxon>Pentapetalae</taxon>
        <taxon>rosids</taxon>
        <taxon>malvids</taxon>
        <taxon>Brassicales</taxon>
        <taxon>Brassicaceae</taxon>
        <taxon>Camelineae</taxon>
        <taxon>Arabidopsis</taxon>
    </lineage>
</organism>
<name>Q9FXK5_ARATH</name>
<reference evidence="7" key="3">
    <citation type="submission" date="2000-10" db="EMBL/GenBank/DDBJ databases">
        <authorList>
            <person name="Chao Q."/>
            <person name="Brooks S."/>
            <person name="Buehler E."/>
            <person name="Johnson-Hopson C."/>
            <person name="Khan S."/>
            <person name="Kim C."/>
            <person name="Shinn P."/>
            <person name="Altafi H."/>
            <person name="Bei B."/>
            <person name="Chin C."/>
            <person name="Chiou J."/>
            <person name="Choi E."/>
            <person name="Conn L."/>
            <person name="Conway A."/>
            <person name="Gonzalez A."/>
            <person name="Hansen N."/>
            <person name="Howing B."/>
            <person name="Koo T."/>
            <person name="Lam B."/>
            <person name="Lee J."/>
            <person name="Lenz C."/>
            <person name="Li J."/>
            <person name="Liu A."/>
            <person name="Liu J."/>
            <person name="Liu S."/>
            <person name="Mukharsky N."/>
            <person name="Nguyen M."/>
            <person name="Palm C."/>
            <person name="Pham P."/>
            <person name="Sakano H."/>
            <person name="Schwartz J."/>
            <person name="Southwick A."/>
            <person name="Thaveri A."/>
            <person name="Toriumi M."/>
            <person name="Vaysberg M."/>
            <person name="Yu G."/>
            <person name="Davis R."/>
            <person name="Federspiel N."/>
            <person name="Theologis A."/>
            <person name="Ecker J."/>
        </authorList>
    </citation>
    <scope>NUCLEOTIDE SEQUENCE</scope>
</reference>
<evidence type="ECO:0000256" key="2">
    <source>
        <dbReference type="ARBA" id="ARBA00022771"/>
    </source>
</evidence>
<evidence type="ECO:0000259" key="6">
    <source>
        <dbReference type="PROSITE" id="PS50966"/>
    </source>
</evidence>
<dbReference type="EMBL" id="AC004133">
    <property type="protein sequence ID" value="AAG03112.1"/>
    <property type="molecule type" value="Genomic_DNA"/>
</dbReference>
<dbReference type="SMART" id="SM00575">
    <property type="entry name" value="ZnF_PMZ"/>
    <property type="match status" value="1"/>
</dbReference>
<evidence type="ECO:0000256" key="1">
    <source>
        <dbReference type="ARBA" id="ARBA00022723"/>
    </source>
</evidence>
<feature type="domain" description="SWIM-type" evidence="6">
    <location>
        <begin position="529"/>
        <end position="571"/>
    </location>
</feature>
<evidence type="ECO:0000313" key="7">
    <source>
        <dbReference type="EMBL" id="AAG03112.1"/>
    </source>
</evidence>
<evidence type="ECO:0000256" key="5">
    <source>
        <dbReference type="SAM" id="MobiDB-lite"/>
    </source>
</evidence>
<dbReference type="PANTHER" id="PTHR31973:SF113">
    <property type="entry name" value="PROTEIN FAR1-RELATED SEQUENCE 5-LIKE"/>
    <property type="match status" value="1"/>
</dbReference>
<evidence type="ECO:0000256" key="4">
    <source>
        <dbReference type="PROSITE-ProRule" id="PRU00325"/>
    </source>
</evidence>
<feature type="region of interest" description="Disordered" evidence="5">
    <location>
        <begin position="1"/>
        <end position="31"/>
    </location>
</feature>
<accession>Q9FXK5</accession>
<protein>
    <submittedName>
        <fullName evidence="7">F5A9.11</fullName>
    </submittedName>
</protein>
<proteinExistence type="predicted"/>
<evidence type="ECO:0000256" key="3">
    <source>
        <dbReference type="ARBA" id="ARBA00022833"/>
    </source>
</evidence>
<keyword evidence="3" id="KW-0862">Zinc</keyword>
<dbReference type="InterPro" id="IPR006564">
    <property type="entry name" value="Znf_PMZ"/>
</dbReference>
<keyword evidence="2 4" id="KW-0863">Zinc-finger</keyword>
<dbReference type="Pfam" id="PF04434">
    <property type="entry name" value="SWIM"/>
    <property type="match status" value="1"/>
</dbReference>
<dbReference type="GO" id="GO:0008270">
    <property type="term" value="F:zinc ion binding"/>
    <property type="evidence" value="ECO:0007669"/>
    <property type="project" value="UniProtKB-KW"/>
</dbReference>
<dbReference type="InterPro" id="IPR007527">
    <property type="entry name" value="Znf_SWIM"/>
</dbReference>
<dbReference type="AlphaFoldDB" id="Q9FXK5"/>
<dbReference type="PANTHER" id="PTHR31973">
    <property type="entry name" value="POLYPROTEIN, PUTATIVE-RELATED"/>
    <property type="match status" value="1"/>
</dbReference>
<dbReference type="InterPro" id="IPR018289">
    <property type="entry name" value="MULE_transposase_dom"/>
</dbReference>
<reference key="1">
    <citation type="journal article" date="2000" name="Nature">
        <title>Sequence and analysis of chromosome 1 of the plant Arabidopsis thaliana.</title>
        <authorList>
            <person name="Theologis A."/>
            <person name="Ecker J.R."/>
            <person name="Palm C.J."/>
            <person name="Federspiel N.A."/>
            <person name="Kaul S."/>
            <person name="White O."/>
            <person name="Alonso J."/>
            <person name="Altafi H."/>
            <person name="Araujo R."/>
            <person name="Bowman C.L."/>
            <person name="Brooks S.Y."/>
            <person name="Buehler E."/>
            <person name="Chan A."/>
            <person name="Chao Q."/>
            <person name="Chen H."/>
            <person name="Cheuk R.F."/>
            <person name="Chin C.W."/>
            <person name="Chung M.K."/>
            <person name="Conn L."/>
            <person name="Conway A.B."/>
            <person name="Conway A.R."/>
            <person name="Creasy T.H."/>
            <person name="Dewar K."/>
            <person name="Dunn P."/>
            <person name="Etgu P."/>
            <person name="Feldblyum T.V."/>
            <person name="Feng J."/>
            <person name="Fong B."/>
            <person name="Fujii C.Y."/>
            <person name="Gill J.E."/>
            <person name="Goldsmith A.D."/>
            <person name="Haas B."/>
            <person name="Hansen N.F."/>
            <person name="Hughes B."/>
            <person name="Huizar L."/>
            <person name="Hunter J.L."/>
            <person name="Jenkins J."/>
            <person name="Johnson-Hopson C."/>
            <person name="Khan S."/>
            <person name="Khaykin E."/>
            <person name="Kim C.J."/>
            <person name="Koo H.L."/>
            <person name="Kremenetskaia I."/>
            <person name="Kurtz D.B."/>
            <person name="Kwan A."/>
            <person name="Lam B."/>
            <person name="Langin-Hooper S."/>
            <person name="Lee A."/>
            <person name="Lee J.M."/>
            <person name="Lenz C.A."/>
            <person name="Li J.H."/>
            <person name="Li Y."/>
            <person name="Lin X."/>
            <person name="Liu S.X."/>
            <person name="Liu Z.A."/>
            <person name="Luros J.S."/>
            <person name="Maiti R."/>
            <person name="Marziali A."/>
            <person name="Militscher J."/>
            <person name="Miranda M."/>
            <person name="Nguyen M."/>
            <person name="Nierman W.C."/>
            <person name="Osborne B.I."/>
            <person name="Pai G."/>
            <person name="Peterson J."/>
            <person name="Pham P.K."/>
            <person name="Rizzo M."/>
            <person name="Rooney T."/>
            <person name="Rowley D."/>
            <person name="Sakano H."/>
            <person name="Salzberg S.L."/>
            <person name="Schwartz J.R."/>
            <person name="Shinn P."/>
            <person name="Southwick A.M."/>
            <person name="Sun H."/>
            <person name="Tallon L.J."/>
            <person name="Tambunga G."/>
            <person name="Toriumi M.J."/>
            <person name="Town C.D."/>
            <person name="Utterback T."/>
            <person name="Van Aken S."/>
            <person name="Vaysberg M."/>
            <person name="Vysotskaia V.S."/>
            <person name="Walker M."/>
            <person name="Wu D."/>
            <person name="Yu G."/>
            <person name="Fraser C.M."/>
            <person name="Venter J.C."/>
            <person name="Davis R.W."/>
        </authorList>
    </citation>
    <scope>NUCLEOTIDE SEQUENCE [LARGE SCALE GENOMIC DNA]</scope>
    <source>
        <strain>cv. Columbia</strain>
    </source>
</reference>
<dbReference type="Pfam" id="PF10551">
    <property type="entry name" value="MULE"/>
    <property type="match status" value="1"/>
</dbReference>
<dbReference type="PROSITE" id="PS50966">
    <property type="entry name" value="ZF_SWIM"/>
    <property type="match status" value="1"/>
</dbReference>
<sequence length="843" mass="95315">MEELEQAEANIGSNSGHKSSRNDTDNEGFNNDVEKLFFVDNDTEEVEAVTEKPEDSMPCGGYDKEFWSNFLTDDYGGSNANELMATGGLDVRYGSNNKVVGSNPDEVVFCTGSGVFDHAIYVNGAGESIKTEHTKKTPQVMKGKMVGGVGSSQETSNEVKKLEEVDDEEFDIPPLFEDIEYEVDNLPDLDIDDDDEKCDWRILATVMNGTGYYEIKKAQLQHTCSVDTRRQYMKKATSKVIASVFKAKYSEASAGPVPMDLQQLVLEDLRVSASYKKCWRARESALTDVGGSDEESYSNLAEYLHLLKLTNLGTITHIETEPDIEDERKESENDDAWTWFFTKLERIIADSNTLTILSDRHESIKVGVKKVFPQAHHGACIIHLCRNIQARFKNRGLTQLVKNAGYEFTSGKFKTLYNQINAINPLCIKYLHDVGMAHWTRLYFPGQRFNLMTSNIAETLNKALFKGRSSHIVELLRFIRSMLTRWFNARRKKSQAHSGPVPPEVDKQISKNLTTSSGSKVGRVTSWSYEVVGKLGGSNVVDLEKKQCTCKRYDKLKIPCGHALVAANSINLSYKALVDDYFKPHSWVASYKGAVFPEANGKEEDIPEEIPHRSMLPPYTRRPSGRPKVARIPSTGEYKLLLILYPDCIGILCNTVFLSIWIKSGHEGKSAAFSVETLSRVRLDKSPDFINMSSPDSVHFSFYSKCLAKRNPYAMYLQSLRLGFCSLDMKGAISLLNDCKDVIPIAKLLYIALNRCAGNEVLDAFNTFKRENKCFTDVDIMAKTLIDHISDLEPKRFGSYAELFHYEDYPDCWVIHEFYNEYNGERCSHCVYFFLFRDILLLS</sequence>